<protein>
    <recommendedName>
        <fullName evidence="1">Porin domain-containing protein</fullName>
    </recommendedName>
</protein>
<dbReference type="GO" id="GO:0016020">
    <property type="term" value="C:membrane"/>
    <property type="evidence" value="ECO:0007669"/>
    <property type="project" value="InterPro"/>
</dbReference>
<dbReference type="GO" id="GO:0015288">
    <property type="term" value="F:porin activity"/>
    <property type="evidence" value="ECO:0007669"/>
    <property type="project" value="InterPro"/>
</dbReference>
<organism evidence="2">
    <name type="scientific">hydrothermal vent metagenome</name>
    <dbReference type="NCBI Taxonomy" id="652676"/>
    <lineage>
        <taxon>unclassified sequences</taxon>
        <taxon>metagenomes</taxon>
        <taxon>ecological metagenomes</taxon>
    </lineage>
</organism>
<dbReference type="AlphaFoldDB" id="A0A3B0ZQI0"/>
<gene>
    <name evidence="2" type="ORF">MNBD_GAMMA16-1376</name>
</gene>
<dbReference type="InterPro" id="IPR023614">
    <property type="entry name" value="Porin_dom_sf"/>
</dbReference>
<accession>A0A3B0ZQI0</accession>
<dbReference type="Pfam" id="PF13609">
    <property type="entry name" value="Porin_4"/>
    <property type="match status" value="1"/>
</dbReference>
<reference evidence="2" key="1">
    <citation type="submission" date="2018-06" db="EMBL/GenBank/DDBJ databases">
        <authorList>
            <person name="Zhirakovskaya E."/>
        </authorList>
    </citation>
    <scope>NUCLEOTIDE SEQUENCE</scope>
</reference>
<dbReference type="SUPFAM" id="SSF56935">
    <property type="entry name" value="Porins"/>
    <property type="match status" value="1"/>
</dbReference>
<dbReference type="Gene3D" id="2.40.160.10">
    <property type="entry name" value="Porin"/>
    <property type="match status" value="1"/>
</dbReference>
<proteinExistence type="predicted"/>
<name>A0A3B0ZQI0_9ZZZZ</name>
<evidence type="ECO:0000259" key="1">
    <source>
        <dbReference type="Pfam" id="PF13609"/>
    </source>
</evidence>
<dbReference type="EMBL" id="UOFO01000021">
    <property type="protein sequence ID" value="VAW83664.1"/>
    <property type="molecule type" value="Genomic_DNA"/>
</dbReference>
<dbReference type="InterPro" id="IPR033900">
    <property type="entry name" value="Gram_neg_porin_domain"/>
</dbReference>
<feature type="domain" description="Porin" evidence="1">
    <location>
        <begin position="11"/>
        <end position="287"/>
    </location>
</feature>
<evidence type="ECO:0000313" key="2">
    <source>
        <dbReference type="EMBL" id="VAW83664.1"/>
    </source>
</evidence>
<sequence>MKKSLITLAVAAAVAAAVPMTASAAEGSTEAKLFGYTQITAAIGKGSEGNEADSLRFGADSVRLGYKITHGKVWGKLQADFNKTDKNDSIGVPEILKDAVVGYKFSKAAKVSAGLFKTPVGMDFSNASKQLDITKRGLESYLVLERAAGLMVSGRKIGDFGYDIGVFNPARRSGAVDFGAAGDGMTYAGRVMFDMNDALHIEASYGSSSQDDAVTSAEDYTVFDVAGSYKMGPMTFKAEYISGDNVKGKNDYKETVWYVHGGYAINKMNEVVIRHYAADSETASGDETSLGNTYIGWNIFLAEKQKDARIQLNYVFASGDTDTFTGIVESRGYTDNVLLAQFQVGF</sequence>